<feature type="transmembrane region" description="Helical" evidence="7">
    <location>
        <begin position="217"/>
        <end position="243"/>
    </location>
</feature>
<dbReference type="GO" id="GO:0005886">
    <property type="term" value="C:plasma membrane"/>
    <property type="evidence" value="ECO:0007669"/>
    <property type="project" value="UniProtKB-SubCell"/>
</dbReference>
<evidence type="ECO:0000256" key="3">
    <source>
        <dbReference type="ARBA" id="ARBA00022475"/>
    </source>
</evidence>
<proteinExistence type="predicted"/>
<keyword evidence="3" id="KW-1003">Cell membrane</keyword>
<dbReference type="PANTHER" id="PTHR43266:SF2">
    <property type="entry name" value="MAJOR FACILITATOR SUPERFAMILY (MFS) PROFILE DOMAIN-CONTAINING PROTEIN"/>
    <property type="match status" value="1"/>
</dbReference>
<keyword evidence="2" id="KW-0813">Transport</keyword>
<dbReference type="Pfam" id="PF07690">
    <property type="entry name" value="MFS_1"/>
    <property type="match status" value="1"/>
</dbReference>
<feature type="transmembrane region" description="Helical" evidence="7">
    <location>
        <begin position="7"/>
        <end position="30"/>
    </location>
</feature>
<feature type="transmembrane region" description="Helical" evidence="7">
    <location>
        <begin position="339"/>
        <end position="358"/>
    </location>
</feature>
<dbReference type="CDD" id="cd06173">
    <property type="entry name" value="MFS_MefA_like"/>
    <property type="match status" value="1"/>
</dbReference>
<feature type="transmembrane region" description="Helical" evidence="7">
    <location>
        <begin position="392"/>
        <end position="411"/>
    </location>
</feature>
<accession>A0A0A6P338</accession>
<dbReference type="SUPFAM" id="SSF103473">
    <property type="entry name" value="MFS general substrate transporter"/>
    <property type="match status" value="1"/>
</dbReference>
<protein>
    <submittedName>
        <fullName evidence="9">MFS transporter</fullName>
    </submittedName>
</protein>
<dbReference type="GO" id="GO:0022857">
    <property type="term" value="F:transmembrane transporter activity"/>
    <property type="evidence" value="ECO:0007669"/>
    <property type="project" value="InterPro"/>
</dbReference>
<name>A0A0A6P338_9GAMM</name>
<feature type="domain" description="Major facilitator superfamily (MFS) profile" evidence="8">
    <location>
        <begin position="3"/>
        <end position="418"/>
    </location>
</feature>
<evidence type="ECO:0000313" key="10">
    <source>
        <dbReference type="Proteomes" id="UP000030428"/>
    </source>
</evidence>
<keyword evidence="6 7" id="KW-0472">Membrane</keyword>
<evidence type="ECO:0000313" key="9">
    <source>
        <dbReference type="EMBL" id="KHD04759.1"/>
    </source>
</evidence>
<feature type="transmembrane region" description="Helical" evidence="7">
    <location>
        <begin position="42"/>
        <end position="61"/>
    </location>
</feature>
<evidence type="ECO:0000256" key="1">
    <source>
        <dbReference type="ARBA" id="ARBA00004651"/>
    </source>
</evidence>
<evidence type="ECO:0000256" key="6">
    <source>
        <dbReference type="ARBA" id="ARBA00023136"/>
    </source>
</evidence>
<dbReference type="PANTHER" id="PTHR43266">
    <property type="entry name" value="MACROLIDE-EFFLUX PROTEIN"/>
    <property type="match status" value="1"/>
</dbReference>
<dbReference type="AlphaFoldDB" id="A0A0A6P338"/>
<dbReference type="EMBL" id="JSZA02000068">
    <property type="protein sequence ID" value="KHD04759.1"/>
    <property type="molecule type" value="Genomic_DNA"/>
</dbReference>
<feature type="transmembrane region" description="Helical" evidence="7">
    <location>
        <begin position="95"/>
        <end position="117"/>
    </location>
</feature>
<feature type="transmembrane region" description="Helical" evidence="7">
    <location>
        <begin position="278"/>
        <end position="298"/>
    </location>
</feature>
<dbReference type="InterPro" id="IPR020846">
    <property type="entry name" value="MFS_dom"/>
</dbReference>
<evidence type="ECO:0000259" key="8">
    <source>
        <dbReference type="PROSITE" id="PS50850"/>
    </source>
</evidence>
<evidence type="ECO:0000256" key="7">
    <source>
        <dbReference type="SAM" id="Phobius"/>
    </source>
</evidence>
<dbReference type="InterPro" id="IPR036259">
    <property type="entry name" value="MFS_trans_sf"/>
</dbReference>
<organism evidence="9 10">
    <name type="scientific">Candidatus Thiomargarita nelsonii</name>
    <dbReference type="NCBI Taxonomy" id="1003181"/>
    <lineage>
        <taxon>Bacteria</taxon>
        <taxon>Pseudomonadati</taxon>
        <taxon>Pseudomonadota</taxon>
        <taxon>Gammaproteobacteria</taxon>
        <taxon>Thiotrichales</taxon>
        <taxon>Thiotrichaceae</taxon>
        <taxon>Thiomargarita</taxon>
    </lineage>
</organism>
<sequence length="437" mass="47902">MRIFTVVWFGQTISLTGSELTFFALGVWVYQNTGSATQFGLIYLFTILPGTLLSPLAGALVDRWSRRWVMIISDTGAALTTLTIALLFITDTLEIWHIYLLSAISSAFSAFQWPAYLASMTLLVPKQYLGRANGMIQFSDAMAQLVAPVLGGVLLVTIQLGGVILLDLATFFIAMVTLLLVRFPEIKTTVVKKTNNLVSLLHEITYSWHYLKERPGLLGLLFFFTICYFFEGVVAVLVTPLILSFSTATVLGTILSIGGLGMLMGSLLMTTWGGPKRLIYAVFGFQLLGSLSILMAGLHTIIPLLALSAFLYYFTVPFTQGCSRAIWQRKTAPDVQGRVFSIVHMMTWIATPLAYLIAGPLADYVFEPLMATNGYLASSIGQIIGTGPGRGIGLLFIIMAIFSLLATIIAYQYPRLRLVDQELPDVVDDITTTPQSP</sequence>
<feature type="transmembrane region" description="Helical" evidence="7">
    <location>
        <begin position="138"/>
        <end position="158"/>
    </location>
</feature>
<keyword evidence="4 7" id="KW-0812">Transmembrane</keyword>
<feature type="transmembrane region" description="Helical" evidence="7">
    <location>
        <begin position="164"/>
        <end position="183"/>
    </location>
</feature>
<evidence type="ECO:0000256" key="5">
    <source>
        <dbReference type="ARBA" id="ARBA00022989"/>
    </source>
</evidence>
<evidence type="ECO:0000256" key="2">
    <source>
        <dbReference type="ARBA" id="ARBA00022448"/>
    </source>
</evidence>
<keyword evidence="10" id="KW-1185">Reference proteome</keyword>
<dbReference type="Proteomes" id="UP000030428">
    <property type="component" value="Unassembled WGS sequence"/>
</dbReference>
<comment type="caution">
    <text evidence="9">The sequence shown here is derived from an EMBL/GenBank/DDBJ whole genome shotgun (WGS) entry which is preliminary data.</text>
</comment>
<feature type="transmembrane region" description="Helical" evidence="7">
    <location>
        <begin position="68"/>
        <end position="89"/>
    </location>
</feature>
<comment type="subcellular location">
    <subcellularLocation>
        <location evidence="1">Cell membrane</location>
        <topology evidence="1">Multi-pass membrane protein</topology>
    </subcellularLocation>
</comment>
<reference evidence="9 10" key="1">
    <citation type="journal article" date="2016" name="Front. Microbiol.">
        <title>Single-Cell (Meta-)Genomics of a Dimorphic Candidatus Thiomargarita nelsonii Reveals Genomic Plasticity.</title>
        <authorList>
            <person name="Flood B.E."/>
            <person name="Fliss P."/>
            <person name="Jones D.S."/>
            <person name="Dick G.J."/>
            <person name="Jain S."/>
            <person name="Kaster A.K."/>
            <person name="Winkel M."/>
            <person name="Mussmann M."/>
            <person name="Bailey J."/>
        </authorList>
    </citation>
    <scope>NUCLEOTIDE SEQUENCE [LARGE SCALE GENOMIC DNA]</scope>
    <source>
        <strain evidence="9">Hydrate Ridge</strain>
    </source>
</reference>
<dbReference type="InterPro" id="IPR011701">
    <property type="entry name" value="MFS"/>
</dbReference>
<feature type="transmembrane region" description="Helical" evidence="7">
    <location>
        <begin position="249"/>
        <end position="271"/>
    </location>
</feature>
<gene>
    <name evidence="9" type="ORF">PN36_17635</name>
</gene>
<feature type="transmembrane region" description="Helical" evidence="7">
    <location>
        <begin position="304"/>
        <end position="327"/>
    </location>
</feature>
<evidence type="ECO:0000256" key="4">
    <source>
        <dbReference type="ARBA" id="ARBA00022692"/>
    </source>
</evidence>
<dbReference type="Gene3D" id="1.20.1250.20">
    <property type="entry name" value="MFS general substrate transporter like domains"/>
    <property type="match status" value="1"/>
</dbReference>
<keyword evidence="5 7" id="KW-1133">Transmembrane helix</keyword>
<dbReference type="PROSITE" id="PS50850">
    <property type="entry name" value="MFS"/>
    <property type="match status" value="1"/>
</dbReference>